<evidence type="ECO:0000313" key="2">
    <source>
        <dbReference type="EMBL" id="KAK2862628.1"/>
    </source>
</evidence>
<dbReference type="Proteomes" id="UP001187415">
    <property type="component" value="Unassembled WGS sequence"/>
</dbReference>
<accession>A0AA88P070</accession>
<reference evidence="2" key="1">
    <citation type="submission" date="2023-07" db="EMBL/GenBank/DDBJ databases">
        <title>Chromosome-level Genome Assembly of Striped Snakehead (Channa striata).</title>
        <authorList>
            <person name="Liu H."/>
        </authorList>
    </citation>
    <scope>NUCLEOTIDE SEQUENCE</scope>
    <source>
        <strain evidence="2">Gz</strain>
        <tissue evidence="2">Muscle</tissue>
    </source>
</reference>
<evidence type="ECO:0000313" key="3">
    <source>
        <dbReference type="Proteomes" id="UP001187415"/>
    </source>
</evidence>
<name>A0AA88P070_CHASR</name>
<protein>
    <submittedName>
        <fullName evidence="2">Uncharacterized protein</fullName>
    </submittedName>
</protein>
<organism evidence="2 3">
    <name type="scientific">Channa striata</name>
    <name type="common">Snakehead murrel</name>
    <name type="synonym">Ophicephalus striatus</name>
    <dbReference type="NCBI Taxonomy" id="64152"/>
    <lineage>
        <taxon>Eukaryota</taxon>
        <taxon>Metazoa</taxon>
        <taxon>Chordata</taxon>
        <taxon>Craniata</taxon>
        <taxon>Vertebrata</taxon>
        <taxon>Euteleostomi</taxon>
        <taxon>Actinopterygii</taxon>
        <taxon>Neopterygii</taxon>
        <taxon>Teleostei</taxon>
        <taxon>Neoteleostei</taxon>
        <taxon>Acanthomorphata</taxon>
        <taxon>Anabantaria</taxon>
        <taxon>Anabantiformes</taxon>
        <taxon>Channoidei</taxon>
        <taxon>Channidae</taxon>
        <taxon>Channa</taxon>
    </lineage>
</organism>
<dbReference type="AlphaFoldDB" id="A0AA88P070"/>
<dbReference type="EMBL" id="JAUPFM010000001">
    <property type="protein sequence ID" value="KAK2862628.1"/>
    <property type="molecule type" value="Genomic_DNA"/>
</dbReference>
<comment type="caution">
    <text evidence="2">The sequence shown here is derived from an EMBL/GenBank/DDBJ whole genome shotgun (WGS) entry which is preliminary data.</text>
</comment>
<feature type="region of interest" description="Disordered" evidence="1">
    <location>
        <begin position="77"/>
        <end position="108"/>
    </location>
</feature>
<feature type="compositionally biased region" description="Polar residues" evidence="1">
    <location>
        <begin position="95"/>
        <end position="108"/>
    </location>
</feature>
<keyword evidence="3" id="KW-1185">Reference proteome</keyword>
<proteinExistence type="predicted"/>
<evidence type="ECO:0000256" key="1">
    <source>
        <dbReference type="SAM" id="MobiDB-lite"/>
    </source>
</evidence>
<sequence>MGITEASMVPDCRYEALLPRFLEKSIGGQCRWSLAAYGTQYCHGDEAVADNWAWASVATKQHGLGNEINDAVVGLVSPRRGLSPNSPPKVKERTITQTQIQQAVRSSG</sequence>
<gene>
    <name evidence="2" type="ORF">Q5P01_002161</name>
</gene>